<sequence length="774" mass="86179">MALFETNIERLTEKRNIKGLIKALSNKSIVIQMEAAKALGKLHARESVDALILALTDWNYDLQIAAARALGEIGHNRAIKPLLFAIREKNPQVKQAAIEALAQIGHDSIYPLLEMMKEDDEELTGLITEAIIQIGKPAFNIIKKMISNHDTPHRVLLLKVIYEKKDQEAVDILLDLLNDPEYEVRQSAANFLVKLGSLAVPKLLETAKSPDSDLMTLLNLLAHIGDKRCLSFYFNYVDDTDWRLRKLAARGLEKAGWSPAQDERGVWYHIARQEWNYVVAMGSVAIRPLSRVLEDSNERIRKAALEAMGRIGSSGLEALMRALKDKNNESRLHAAAAMGKLKDVRAVHPLMACLRDKDVRVRRSAVISLGLINHQECVNPLIMALKDEDSYVRKDAIKYLSGLEDPRKKDLFLAMLEDRSQRVINELVVAMKRIKSQLFDDVVLMLENQNPVIKRNAAYALGLFQDTAAVPALLSLLSTQNSAIRKVTCNALGELGDRRAINSLIGSLHDPVEDVCLAASNALARIGKPAIPAILNKMIGRKKNFYAELALKDMGDEAIDALVHLLNHEDINIRKAVVKVLDILEWQPGQDEKSAAYWIAKQDWEKGAEIGELAVQPLIDVLEDTESWNRMEAARQLGKIGDKKAVDSLIKLLDDKYWNVREAAAESLVKLGRSAVEPLINRMLTGNKDTFKIIAGILGEIGDSRARQPLEYVLRDKRPFVREAAALALKKLGALSSDRRCNHCGNALHESFRDGDACPFCNQEVVPAGETAAP</sequence>
<protein>
    <submittedName>
        <fullName evidence="2">HEAT repeat domain-containing protein</fullName>
    </submittedName>
</protein>
<dbReference type="PANTHER" id="PTHR12697">
    <property type="entry name" value="PBS LYASE HEAT-LIKE PROTEIN"/>
    <property type="match status" value="1"/>
</dbReference>
<name>A0A7V1LN95_CALAY</name>
<dbReference type="InterPro" id="IPR021133">
    <property type="entry name" value="HEAT_type_2"/>
</dbReference>
<dbReference type="PROSITE" id="PS50077">
    <property type="entry name" value="HEAT_REPEAT"/>
    <property type="match status" value="2"/>
</dbReference>
<dbReference type="SUPFAM" id="SSF48371">
    <property type="entry name" value="ARM repeat"/>
    <property type="match status" value="2"/>
</dbReference>
<dbReference type="Pfam" id="PF13646">
    <property type="entry name" value="HEAT_2"/>
    <property type="match status" value="5"/>
</dbReference>
<dbReference type="InterPro" id="IPR011989">
    <property type="entry name" value="ARM-like"/>
</dbReference>
<dbReference type="InterPro" id="IPR016024">
    <property type="entry name" value="ARM-type_fold"/>
</dbReference>
<evidence type="ECO:0000256" key="1">
    <source>
        <dbReference type="ARBA" id="ARBA00045876"/>
    </source>
</evidence>
<comment type="function">
    <text evidence="1">Catalyzes the hydroxylation of the N(6)-(4-aminobutyl)-L-lysine intermediate produced by deoxyhypusine synthase/DHPS on a critical lysine of the eukaryotic translation initiation factor 5A/eIF-5A. This is the second step of the post-translational modification of that lysine into an unusual amino acid residue named hypusine. Hypusination is unique to mature eIF-5A factor and is essential for its function.</text>
</comment>
<proteinExistence type="predicted"/>
<dbReference type="Proteomes" id="UP000886005">
    <property type="component" value="Unassembled WGS sequence"/>
</dbReference>
<comment type="caution">
    <text evidence="2">The sequence shown here is derived from an EMBL/GenBank/DDBJ whole genome shotgun (WGS) entry which is preliminary data.</text>
</comment>
<dbReference type="GO" id="GO:0016491">
    <property type="term" value="F:oxidoreductase activity"/>
    <property type="evidence" value="ECO:0007669"/>
    <property type="project" value="TreeGrafter"/>
</dbReference>
<dbReference type="SMART" id="SM00567">
    <property type="entry name" value="EZ_HEAT"/>
    <property type="match status" value="16"/>
</dbReference>
<dbReference type="Gene3D" id="1.25.10.10">
    <property type="entry name" value="Leucine-rich Repeat Variant"/>
    <property type="match status" value="5"/>
</dbReference>
<organism evidence="2">
    <name type="scientific">Caldithrix abyssi</name>
    <dbReference type="NCBI Taxonomy" id="187145"/>
    <lineage>
        <taxon>Bacteria</taxon>
        <taxon>Pseudomonadati</taxon>
        <taxon>Calditrichota</taxon>
        <taxon>Calditrichia</taxon>
        <taxon>Calditrichales</taxon>
        <taxon>Calditrichaceae</taxon>
        <taxon>Caldithrix</taxon>
    </lineage>
</organism>
<reference evidence="2" key="1">
    <citation type="journal article" date="2020" name="mSystems">
        <title>Genome- and Community-Level Interaction Insights into Carbon Utilization and Element Cycling Functions of Hydrothermarchaeota in Hydrothermal Sediment.</title>
        <authorList>
            <person name="Zhou Z."/>
            <person name="Liu Y."/>
            <person name="Xu W."/>
            <person name="Pan J."/>
            <person name="Luo Z.H."/>
            <person name="Li M."/>
        </authorList>
    </citation>
    <scope>NUCLEOTIDE SEQUENCE [LARGE SCALE GENOMIC DNA]</scope>
    <source>
        <strain evidence="2">HyVt-456</strain>
    </source>
</reference>
<evidence type="ECO:0000313" key="2">
    <source>
        <dbReference type="EMBL" id="HED11124.1"/>
    </source>
</evidence>
<dbReference type="InterPro" id="IPR004155">
    <property type="entry name" value="PBS_lyase_HEAT"/>
</dbReference>
<dbReference type="SMART" id="SM00185">
    <property type="entry name" value="ARM"/>
    <property type="match status" value="6"/>
</dbReference>
<gene>
    <name evidence="2" type="ORF">ENJ10_10585</name>
</gene>
<dbReference type="EMBL" id="DRLD01000292">
    <property type="protein sequence ID" value="HED11124.1"/>
    <property type="molecule type" value="Genomic_DNA"/>
</dbReference>
<accession>A0A7V1LN95</accession>
<dbReference type="PANTHER" id="PTHR12697:SF5">
    <property type="entry name" value="DEOXYHYPUSINE HYDROXYLASE"/>
    <property type="match status" value="1"/>
</dbReference>
<dbReference type="InterPro" id="IPR000225">
    <property type="entry name" value="Armadillo"/>
</dbReference>
<dbReference type="AlphaFoldDB" id="A0A7V1LN95"/>